<organism evidence="3">
    <name type="scientific">uncultured Caudovirales phage</name>
    <dbReference type="NCBI Taxonomy" id="2100421"/>
    <lineage>
        <taxon>Viruses</taxon>
        <taxon>Duplodnaviria</taxon>
        <taxon>Heunggongvirae</taxon>
        <taxon>Uroviricota</taxon>
        <taxon>Caudoviricetes</taxon>
        <taxon>Peduoviridae</taxon>
        <taxon>Maltschvirus</taxon>
        <taxon>Maltschvirus maltsch</taxon>
    </lineage>
</organism>
<reference evidence="3" key="1">
    <citation type="submission" date="2020-04" db="EMBL/GenBank/DDBJ databases">
        <authorList>
            <person name="Chiriac C."/>
            <person name="Salcher M."/>
            <person name="Ghai R."/>
            <person name="Kavagutti S V."/>
        </authorList>
    </citation>
    <scope>NUCLEOTIDE SEQUENCE</scope>
</reference>
<evidence type="ECO:0008006" key="4">
    <source>
        <dbReference type="Google" id="ProtNLM"/>
    </source>
</evidence>
<evidence type="ECO:0000313" key="3">
    <source>
        <dbReference type="EMBL" id="CAB4151780.1"/>
    </source>
</evidence>
<dbReference type="EMBL" id="LR796555">
    <property type="protein sequence ID" value="CAB4151780.1"/>
    <property type="molecule type" value="Genomic_DNA"/>
</dbReference>
<name>A0A6J5N375_9CAUD</name>
<keyword evidence="2" id="KW-0812">Transmembrane</keyword>
<evidence type="ECO:0000256" key="1">
    <source>
        <dbReference type="SAM" id="MobiDB-lite"/>
    </source>
</evidence>
<feature type="transmembrane region" description="Helical" evidence="2">
    <location>
        <begin position="12"/>
        <end position="31"/>
    </location>
</feature>
<evidence type="ECO:0000256" key="2">
    <source>
        <dbReference type="SAM" id="Phobius"/>
    </source>
</evidence>
<protein>
    <recommendedName>
        <fullName evidence="4">Lipoprotein</fullName>
    </recommendedName>
</protein>
<keyword evidence="2" id="KW-0472">Membrane</keyword>
<proteinExistence type="predicted"/>
<gene>
    <name evidence="3" type="ORF">UFOVP591_35</name>
</gene>
<feature type="region of interest" description="Disordered" evidence="1">
    <location>
        <begin position="66"/>
        <end position="86"/>
    </location>
</feature>
<accession>A0A6J5N375</accession>
<keyword evidence="2" id="KW-1133">Transmembrane helix</keyword>
<sequence>MEYTKVERYAYMVVGLVAVLLIMGAVTGCAVSSPYSDRGSIAIAADEKGMRAFGDMFNGAITNGKASPDQETAAWQARKQQEVEETKRATAPGILGGLFAKKEGV</sequence>
<dbReference type="PROSITE" id="PS51257">
    <property type="entry name" value="PROKAR_LIPOPROTEIN"/>
    <property type="match status" value="1"/>
</dbReference>